<evidence type="ECO:0000313" key="2">
    <source>
        <dbReference type="Proteomes" id="UP001163046"/>
    </source>
</evidence>
<dbReference type="Proteomes" id="UP001163046">
    <property type="component" value="Unassembled WGS sequence"/>
</dbReference>
<dbReference type="AlphaFoldDB" id="A0A9W9ZPK4"/>
<accession>A0A9W9ZPK4</accession>
<protein>
    <submittedName>
        <fullName evidence="1">Uncharacterized protein</fullName>
    </submittedName>
</protein>
<reference evidence="1" key="1">
    <citation type="submission" date="2023-01" db="EMBL/GenBank/DDBJ databases">
        <title>Genome assembly of the deep-sea coral Lophelia pertusa.</title>
        <authorList>
            <person name="Herrera S."/>
            <person name="Cordes E."/>
        </authorList>
    </citation>
    <scope>NUCLEOTIDE SEQUENCE</scope>
    <source>
        <strain evidence="1">USNM1676648</strain>
        <tissue evidence="1">Polyp</tissue>
    </source>
</reference>
<sequence length="102" mass="11462">MLYLISSMNNNHARKVKIKSGQNEKKLQRSVANSHSTELCSLVYHVILSNQSGLLMRPQTIQKLSLILILSFSQTTLSVNSPFFRSSPHDSFVLSQIKICVS</sequence>
<comment type="caution">
    <text evidence="1">The sequence shown here is derived from an EMBL/GenBank/DDBJ whole genome shotgun (WGS) entry which is preliminary data.</text>
</comment>
<proteinExistence type="predicted"/>
<keyword evidence="2" id="KW-1185">Reference proteome</keyword>
<organism evidence="1 2">
    <name type="scientific">Desmophyllum pertusum</name>
    <dbReference type="NCBI Taxonomy" id="174260"/>
    <lineage>
        <taxon>Eukaryota</taxon>
        <taxon>Metazoa</taxon>
        <taxon>Cnidaria</taxon>
        <taxon>Anthozoa</taxon>
        <taxon>Hexacorallia</taxon>
        <taxon>Scleractinia</taxon>
        <taxon>Caryophylliina</taxon>
        <taxon>Caryophylliidae</taxon>
        <taxon>Desmophyllum</taxon>
    </lineage>
</organism>
<name>A0A9W9ZPK4_9CNID</name>
<dbReference type="EMBL" id="MU825880">
    <property type="protein sequence ID" value="KAJ7385567.1"/>
    <property type="molecule type" value="Genomic_DNA"/>
</dbReference>
<evidence type="ECO:0000313" key="1">
    <source>
        <dbReference type="EMBL" id="KAJ7385567.1"/>
    </source>
</evidence>
<gene>
    <name evidence="1" type="ORF">OS493_015146</name>
</gene>